<dbReference type="PANTHER" id="PTHR12304:SF4">
    <property type="entry name" value="URIDINE NUCLEOSIDASE"/>
    <property type="match status" value="1"/>
</dbReference>
<dbReference type="InterPro" id="IPR023186">
    <property type="entry name" value="IUNH"/>
</dbReference>
<dbReference type="EMBL" id="RKLO01000002">
    <property type="protein sequence ID" value="RVW04146.1"/>
    <property type="molecule type" value="Genomic_DNA"/>
</dbReference>
<evidence type="ECO:0000256" key="2">
    <source>
        <dbReference type="ARBA" id="ARBA00023295"/>
    </source>
</evidence>
<dbReference type="Gene3D" id="3.90.245.10">
    <property type="entry name" value="Ribonucleoside hydrolase-like"/>
    <property type="match status" value="1"/>
</dbReference>
<dbReference type="Pfam" id="PF01156">
    <property type="entry name" value="IU_nuc_hydro"/>
    <property type="match status" value="1"/>
</dbReference>
<dbReference type="OrthoDB" id="9797882at2"/>
<protein>
    <submittedName>
        <fullName evidence="4">Nucleoside hydrolase</fullName>
    </submittedName>
</protein>
<feature type="domain" description="Inosine/uridine-preferring nucleoside hydrolase" evidence="3">
    <location>
        <begin position="7"/>
        <end position="330"/>
    </location>
</feature>
<evidence type="ECO:0000256" key="1">
    <source>
        <dbReference type="ARBA" id="ARBA00022801"/>
    </source>
</evidence>
<keyword evidence="2" id="KW-0326">Glycosidase</keyword>
<keyword evidence="1 4" id="KW-0378">Hydrolase</keyword>
<comment type="caution">
    <text evidence="4">The sequence shown here is derived from an EMBL/GenBank/DDBJ whole genome shotgun (WGS) entry which is preliminary data.</text>
</comment>
<dbReference type="SUPFAM" id="SSF53590">
    <property type="entry name" value="Nucleoside hydrolase"/>
    <property type="match status" value="1"/>
</dbReference>
<dbReference type="RefSeq" id="WP_127951782.1">
    <property type="nucleotide sequence ID" value="NZ_RKLO01000002.1"/>
</dbReference>
<accession>A0A438AZK4</accession>
<evidence type="ECO:0000313" key="5">
    <source>
        <dbReference type="Proteomes" id="UP000283479"/>
    </source>
</evidence>
<dbReference type="GO" id="GO:0008477">
    <property type="term" value="F:purine nucleosidase activity"/>
    <property type="evidence" value="ECO:0007669"/>
    <property type="project" value="TreeGrafter"/>
</dbReference>
<dbReference type="GO" id="GO:0006152">
    <property type="term" value="P:purine nucleoside catabolic process"/>
    <property type="evidence" value="ECO:0007669"/>
    <property type="project" value="TreeGrafter"/>
</dbReference>
<dbReference type="GO" id="GO:0005829">
    <property type="term" value="C:cytosol"/>
    <property type="evidence" value="ECO:0007669"/>
    <property type="project" value="TreeGrafter"/>
</dbReference>
<organism evidence="4 5">
    <name type="scientific">Rhodococcus xishaensis</name>
    <dbReference type="NCBI Taxonomy" id="2487364"/>
    <lineage>
        <taxon>Bacteria</taxon>
        <taxon>Bacillati</taxon>
        <taxon>Actinomycetota</taxon>
        <taxon>Actinomycetes</taxon>
        <taxon>Mycobacteriales</taxon>
        <taxon>Nocardiaceae</taxon>
        <taxon>Rhodococcus</taxon>
    </lineage>
</organism>
<dbReference type="PANTHER" id="PTHR12304">
    <property type="entry name" value="INOSINE-URIDINE PREFERRING NUCLEOSIDE HYDROLASE"/>
    <property type="match status" value="1"/>
</dbReference>
<dbReference type="Proteomes" id="UP000283479">
    <property type="component" value="Unassembled WGS sequence"/>
</dbReference>
<keyword evidence="5" id="KW-1185">Reference proteome</keyword>
<proteinExistence type="predicted"/>
<gene>
    <name evidence="4" type="ORF">EGT50_06620</name>
</gene>
<evidence type="ECO:0000313" key="4">
    <source>
        <dbReference type="EMBL" id="RVW04146.1"/>
    </source>
</evidence>
<dbReference type="AlphaFoldDB" id="A0A438AZK4"/>
<dbReference type="InterPro" id="IPR001910">
    <property type="entry name" value="Inosine/uridine_hydrolase_dom"/>
</dbReference>
<sequence>MSARTSLIVDVDTGIDDSLALLYLLARDDAEIVAVLSTAGNVPTSQVAQNNLAWLELCGRTDIEVAVGAAGPLSTPLRTTEDTHGPQGIGYAILPAPTHRPSDRTATQAWIDLTRERPGELVGLVTGPLTNLALAVRADPALPARLRRLVIMGGAFHHPGNTTPVAEWNISVDPEAAAEVFAAFSEVPADRTPIVCGLDVTERIVLRPEHLRRIAELSGSTPVETIRTEDAPSTRSATSNPVVRHLSDAVRFYFEFHRDHGQGFIAHMHDPFVAAVALDPDVAQYRSATVDVETEGRITRGQTVADWFGLWGRPPNARVALDTDPDAFLDDLVDRVATFARTVDRAVKGSGPEA</sequence>
<evidence type="ECO:0000259" key="3">
    <source>
        <dbReference type="Pfam" id="PF01156"/>
    </source>
</evidence>
<reference evidence="4 5" key="1">
    <citation type="submission" date="2018-11" db="EMBL/GenBank/DDBJ databases">
        <title>Rhodococcus spongicola sp. nov. and Rhodococcus xishaensis sp. nov. from marine sponges.</title>
        <authorList>
            <person name="Li L."/>
            <person name="Lin H.W."/>
        </authorList>
    </citation>
    <scope>NUCLEOTIDE SEQUENCE [LARGE SCALE GENOMIC DNA]</scope>
    <source>
        <strain evidence="4 5">LHW51113</strain>
    </source>
</reference>
<name>A0A438AZK4_9NOCA</name>
<dbReference type="InterPro" id="IPR036452">
    <property type="entry name" value="Ribo_hydro-like"/>
</dbReference>